<dbReference type="EMBL" id="LVVM01004996">
    <property type="protein sequence ID" value="OJA11615.1"/>
    <property type="molecule type" value="Genomic_DNA"/>
</dbReference>
<evidence type="ECO:0000313" key="1">
    <source>
        <dbReference type="EMBL" id="OJA11615.1"/>
    </source>
</evidence>
<sequence length="21" mass="2502">MAAKLSDYRSTTMTMYIQPHR</sequence>
<reference evidence="1 2" key="1">
    <citation type="submission" date="2016-03" db="EMBL/GenBank/DDBJ databases">
        <title>Comparative genomics of the ectomycorrhizal sister species Rhizopogon vinicolor and Rhizopogon vesiculosus (Basidiomycota: Boletales) reveals a divergence of the mating type B locus.</title>
        <authorList>
            <person name="Mujic A.B."/>
            <person name="Kuo A."/>
            <person name="Tritt A."/>
            <person name="Lipzen A."/>
            <person name="Chen C."/>
            <person name="Johnson J."/>
            <person name="Sharma A."/>
            <person name="Barry K."/>
            <person name="Grigoriev I.V."/>
            <person name="Spatafora J.W."/>
        </authorList>
    </citation>
    <scope>NUCLEOTIDE SEQUENCE [LARGE SCALE GENOMIC DNA]</scope>
    <source>
        <strain evidence="1 2">AM-OR11-056</strain>
    </source>
</reference>
<gene>
    <name evidence="1" type="ORF">AZE42_13221</name>
</gene>
<evidence type="ECO:0000313" key="2">
    <source>
        <dbReference type="Proteomes" id="UP000183567"/>
    </source>
</evidence>
<accession>A0A1J8PSZ8</accession>
<organism evidence="1 2">
    <name type="scientific">Rhizopogon vesiculosus</name>
    <dbReference type="NCBI Taxonomy" id="180088"/>
    <lineage>
        <taxon>Eukaryota</taxon>
        <taxon>Fungi</taxon>
        <taxon>Dikarya</taxon>
        <taxon>Basidiomycota</taxon>
        <taxon>Agaricomycotina</taxon>
        <taxon>Agaricomycetes</taxon>
        <taxon>Agaricomycetidae</taxon>
        <taxon>Boletales</taxon>
        <taxon>Suillineae</taxon>
        <taxon>Rhizopogonaceae</taxon>
        <taxon>Rhizopogon</taxon>
    </lineage>
</organism>
<keyword evidence="2" id="KW-1185">Reference proteome</keyword>
<proteinExistence type="predicted"/>
<dbReference type="AlphaFoldDB" id="A0A1J8PSZ8"/>
<protein>
    <submittedName>
        <fullName evidence="1">Uncharacterized protein</fullName>
    </submittedName>
</protein>
<dbReference type="Proteomes" id="UP000183567">
    <property type="component" value="Unassembled WGS sequence"/>
</dbReference>
<comment type="caution">
    <text evidence="1">The sequence shown here is derived from an EMBL/GenBank/DDBJ whole genome shotgun (WGS) entry which is preliminary data.</text>
</comment>
<name>A0A1J8PSZ8_9AGAM</name>